<dbReference type="InterPro" id="IPR020935">
    <property type="entry name" value="PdiEstase_YfcE_CS"/>
</dbReference>
<comment type="similarity">
    <text evidence="1 4">Belongs to the metallophosphoesterase superfamily. YfcE family.</text>
</comment>
<feature type="domain" description="Calcineurin-like phosphoesterase" evidence="5">
    <location>
        <begin position="10"/>
        <end position="150"/>
    </location>
</feature>
<organism evidence="6 7">
    <name type="scientific">Roseisolibacter agri</name>
    <dbReference type="NCBI Taxonomy" id="2014610"/>
    <lineage>
        <taxon>Bacteria</taxon>
        <taxon>Pseudomonadati</taxon>
        <taxon>Gemmatimonadota</taxon>
        <taxon>Gemmatimonadia</taxon>
        <taxon>Gemmatimonadales</taxon>
        <taxon>Gemmatimonadaceae</taxon>
        <taxon>Roseisolibacter</taxon>
    </lineage>
</organism>
<evidence type="ECO:0000259" key="5">
    <source>
        <dbReference type="Pfam" id="PF12850"/>
    </source>
</evidence>
<evidence type="ECO:0000256" key="2">
    <source>
        <dbReference type="ARBA" id="ARBA00022723"/>
    </source>
</evidence>
<dbReference type="NCBIfam" id="TIGR00040">
    <property type="entry name" value="yfcE"/>
    <property type="match status" value="1"/>
</dbReference>
<gene>
    <name evidence="6" type="ORF">rosag_44990</name>
</gene>
<comment type="cofactor">
    <cofactor evidence="4">
        <name>a divalent metal cation</name>
        <dbReference type="ChEBI" id="CHEBI:60240"/>
    </cofactor>
</comment>
<proteinExistence type="inferred from homology"/>
<keyword evidence="2 4" id="KW-0479">Metal-binding</keyword>
<evidence type="ECO:0000313" key="7">
    <source>
        <dbReference type="Proteomes" id="UP001161325"/>
    </source>
</evidence>
<dbReference type="AlphaFoldDB" id="A0AA37V8N7"/>
<dbReference type="EC" id="3.1.4.-" evidence="4"/>
<protein>
    <recommendedName>
        <fullName evidence="4">Phosphoesterase</fullName>
        <ecNumber evidence="4">3.1.4.-</ecNumber>
    </recommendedName>
</protein>
<keyword evidence="7" id="KW-1185">Reference proteome</keyword>
<evidence type="ECO:0000256" key="4">
    <source>
        <dbReference type="RuleBase" id="RU362039"/>
    </source>
</evidence>
<dbReference type="PROSITE" id="PS01269">
    <property type="entry name" value="UPF0025"/>
    <property type="match status" value="1"/>
</dbReference>
<evidence type="ECO:0000313" key="6">
    <source>
        <dbReference type="EMBL" id="GLC27986.1"/>
    </source>
</evidence>
<name>A0AA37V8N7_9BACT</name>
<dbReference type="InterPro" id="IPR000979">
    <property type="entry name" value="Phosphodiesterase_MJ0936/Vps29"/>
</dbReference>
<dbReference type="Pfam" id="PF12850">
    <property type="entry name" value="Metallophos_2"/>
    <property type="match status" value="1"/>
</dbReference>
<dbReference type="InterPro" id="IPR029052">
    <property type="entry name" value="Metallo-depent_PP-like"/>
</dbReference>
<sequence length="161" mass="17031">MSVAERTHLIGLISDTHGLVRPSVFDALAGVQLILHAGDVGGRDVLVELEAIAPVLAVFGNTDEPDHPGLETERVHTVGGVSIHVSHGHELGRPTPAALLAAYPQDVLVYGHTHRQLITRAEGRLVVNPGAAGPRRFDLVPSVARLTIRDGAPDVELVPLT</sequence>
<accession>A0AA37V8N7</accession>
<evidence type="ECO:0000256" key="3">
    <source>
        <dbReference type="ARBA" id="ARBA00022801"/>
    </source>
</evidence>
<dbReference type="Gene3D" id="3.60.21.10">
    <property type="match status" value="1"/>
</dbReference>
<evidence type="ECO:0000256" key="1">
    <source>
        <dbReference type="ARBA" id="ARBA00008950"/>
    </source>
</evidence>
<dbReference type="GO" id="GO:0046872">
    <property type="term" value="F:metal ion binding"/>
    <property type="evidence" value="ECO:0007669"/>
    <property type="project" value="UniProtKB-KW"/>
</dbReference>
<dbReference type="PANTHER" id="PTHR11124">
    <property type="entry name" value="VACUOLAR SORTING PROTEIN VPS29"/>
    <property type="match status" value="1"/>
</dbReference>
<dbReference type="EMBL" id="BRXS01000007">
    <property type="protein sequence ID" value="GLC27986.1"/>
    <property type="molecule type" value="Genomic_DNA"/>
</dbReference>
<reference evidence="6" key="1">
    <citation type="submission" date="2022-08" db="EMBL/GenBank/DDBJ databases">
        <title>Draft genome sequencing of Roseisolibacter agri AW1220.</title>
        <authorList>
            <person name="Tobiishi Y."/>
            <person name="Tonouchi A."/>
        </authorList>
    </citation>
    <scope>NUCLEOTIDE SEQUENCE</scope>
    <source>
        <strain evidence="6">AW1220</strain>
    </source>
</reference>
<comment type="caution">
    <text evidence="6">The sequence shown here is derived from an EMBL/GenBank/DDBJ whole genome shotgun (WGS) entry which is preliminary data.</text>
</comment>
<dbReference type="Proteomes" id="UP001161325">
    <property type="component" value="Unassembled WGS sequence"/>
</dbReference>
<dbReference type="SUPFAM" id="SSF56300">
    <property type="entry name" value="Metallo-dependent phosphatases"/>
    <property type="match status" value="1"/>
</dbReference>
<dbReference type="InterPro" id="IPR024654">
    <property type="entry name" value="Calcineurin-like_PHP_lpxH"/>
</dbReference>
<dbReference type="GO" id="GO:0016787">
    <property type="term" value="F:hydrolase activity"/>
    <property type="evidence" value="ECO:0007669"/>
    <property type="project" value="UniProtKB-UniRule"/>
</dbReference>
<keyword evidence="3" id="KW-0378">Hydrolase</keyword>